<feature type="repeat" description="TPR" evidence="3">
    <location>
        <begin position="850"/>
        <end position="883"/>
    </location>
</feature>
<comment type="caution">
    <text evidence="4">The sequence shown here is derived from an EMBL/GenBank/DDBJ whole genome shotgun (WGS) entry which is preliminary data.</text>
</comment>
<feature type="repeat" description="TPR" evidence="3">
    <location>
        <begin position="778"/>
        <end position="811"/>
    </location>
</feature>
<dbReference type="Gene3D" id="1.25.40.10">
    <property type="entry name" value="Tetratricopeptide repeat domain"/>
    <property type="match status" value="3"/>
</dbReference>
<gene>
    <name evidence="4" type="ORF">BGE01nite_06660</name>
</gene>
<evidence type="ECO:0000256" key="2">
    <source>
        <dbReference type="ARBA" id="ARBA00022803"/>
    </source>
</evidence>
<dbReference type="Pfam" id="PF13181">
    <property type="entry name" value="TPR_8"/>
    <property type="match status" value="1"/>
</dbReference>
<dbReference type="InterPro" id="IPR011990">
    <property type="entry name" value="TPR-like_helical_dom_sf"/>
</dbReference>
<dbReference type="Pfam" id="PF07719">
    <property type="entry name" value="TPR_2"/>
    <property type="match status" value="1"/>
</dbReference>
<sequence length="1010" mass="111334">MAQAQDYQGASTVLQKLAAKAETKPVEIKKADPVEELRLKIKAMQKESADLSPDEAAKRWISLLDAYQTIPNDLLYSSRNYQDRLTFATLITALPPAPAWDALAAQLFAHKSDKPLNDAGLRLLAAVLTGDAAARQKAVDAMSASVAAMNNLEAYERENYERMINNVSVMLERLTGSDADQVSAYEKILAKVEKDPMKHFQSEGTSIEVPDLVRFADEARATALLERTLKLDWESISVKGKATQALAAKLALKNVSELQKPLWSLIHSLEDLPLYEALAKKFPDSQGYERQAAIEWYLIALVADGRTNDAVKIVEEETKRNGGEKIDLHLASLDELGRQGLGTQVHAFLKQVLSKDPTLPFWKSFIELSARANTSKEALELLRATMAKPGLPGKARAETQSHYYEALLAADERDEGIKTLRELVKAGPRSGISDGSAAAEEVKRRWQQVGMNVSEEMLKKLAQQSGGRQDGGESDHVNLAAKLAELGRLLEKPELVEEGITAALATLEKMPADNALGSMVVNEVVGLLLKQGRGVKAEEIMTSQLERMVTPDPSPERRGRVQDTASALSMLALVYHEAGRHADVMALFEKSPDWNAPDLTALETSVAESTPLVLMAARALKETGRGAEALPIIRRAAQDYPSKDAVYALLLELEKGDALLALLDQLAARDRFEERPLIWKSRALLDAGKVDEAEKAIRAAIAIDPSDGEQGKGDRMRAYAILAEVLEKKGDQDTAKIMRGAVSAIRKSETADDWWNAGLLSEAVTRYEASLLDFADAYCIQSRLALRYSELGQFEKAEKHYLRAFELMPDSFGRVESHCFGCEGAFSGKRAQNVADRVFTSLASQPGAKAQVHYLLGYLREAQGRDAEAADAYRQAVKIDPDYLNAWKNLANLASTTQMSSQESEHAILEIFRLDPASKHSGAGFDNTRNLRALWAALLTAEKNLPPMETGPLLALEASKAAIERKKTDGTWNAWNYQTFFARRYEVREHIARHPALNSLTNLLETLNRR</sequence>
<dbReference type="Pfam" id="PF13432">
    <property type="entry name" value="TPR_16"/>
    <property type="match status" value="1"/>
</dbReference>
<dbReference type="InterPro" id="IPR019734">
    <property type="entry name" value="TPR_rpt"/>
</dbReference>
<evidence type="ECO:0000313" key="5">
    <source>
        <dbReference type="Proteomes" id="UP000321577"/>
    </source>
</evidence>
<dbReference type="PANTHER" id="PTHR45586">
    <property type="entry name" value="TPR REPEAT-CONTAINING PROTEIN PA4667"/>
    <property type="match status" value="1"/>
</dbReference>
<protein>
    <recommendedName>
        <fullName evidence="6">Tetratricopeptide repeat protein</fullName>
    </recommendedName>
</protein>
<dbReference type="AlphaFoldDB" id="A0A512M3Q6"/>
<accession>A0A512M3Q6</accession>
<dbReference type="SMART" id="SM00028">
    <property type="entry name" value="TPR"/>
    <property type="match status" value="3"/>
</dbReference>
<reference evidence="4 5" key="1">
    <citation type="submission" date="2019-07" db="EMBL/GenBank/DDBJ databases">
        <title>Whole genome shotgun sequence of Brevifollis gellanilyticus NBRC 108608.</title>
        <authorList>
            <person name="Hosoyama A."/>
            <person name="Uohara A."/>
            <person name="Ohji S."/>
            <person name="Ichikawa N."/>
        </authorList>
    </citation>
    <scope>NUCLEOTIDE SEQUENCE [LARGE SCALE GENOMIC DNA]</scope>
    <source>
        <strain evidence="4 5">NBRC 108608</strain>
    </source>
</reference>
<keyword evidence="2 3" id="KW-0802">TPR repeat</keyword>
<organism evidence="4 5">
    <name type="scientific">Brevifollis gellanilyticus</name>
    <dbReference type="NCBI Taxonomy" id="748831"/>
    <lineage>
        <taxon>Bacteria</taxon>
        <taxon>Pseudomonadati</taxon>
        <taxon>Verrucomicrobiota</taxon>
        <taxon>Verrucomicrobiia</taxon>
        <taxon>Verrucomicrobiales</taxon>
        <taxon>Verrucomicrobiaceae</taxon>
    </lineage>
</organism>
<keyword evidence="5" id="KW-1185">Reference proteome</keyword>
<evidence type="ECO:0000256" key="1">
    <source>
        <dbReference type="ARBA" id="ARBA00022737"/>
    </source>
</evidence>
<evidence type="ECO:0008006" key="6">
    <source>
        <dbReference type="Google" id="ProtNLM"/>
    </source>
</evidence>
<dbReference type="InterPro" id="IPR013105">
    <property type="entry name" value="TPR_2"/>
</dbReference>
<dbReference type="PROSITE" id="PS50005">
    <property type="entry name" value="TPR"/>
    <property type="match status" value="2"/>
</dbReference>
<evidence type="ECO:0000256" key="3">
    <source>
        <dbReference type="PROSITE-ProRule" id="PRU00339"/>
    </source>
</evidence>
<name>A0A512M3Q6_9BACT</name>
<evidence type="ECO:0000313" key="4">
    <source>
        <dbReference type="EMBL" id="GEP41375.1"/>
    </source>
</evidence>
<dbReference type="InterPro" id="IPR051012">
    <property type="entry name" value="CellSynth/LPSAsmb/PSIAsmb"/>
</dbReference>
<dbReference type="SUPFAM" id="SSF48452">
    <property type="entry name" value="TPR-like"/>
    <property type="match status" value="2"/>
</dbReference>
<keyword evidence="1" id="KW-0677">Repeat</keyword>
<proteinExistence type="predicted"/>
<dbReference type="Proteomes" id="UP000321577">
    <property type="component" value="Unassembled WGS sequence"/>
</dbReference>
<dbReference type="EMBL" id="BKAG01000003">
    <property type="protein sequence ID" value="GEP41375.1"/>
    <property type="molecule type" value="Genomic_DNA"/>
</dbReference>
<dbReference type="PANTHER" id="PTHR45586:SF1">
    <property type="entry name" value="LIPOPOLYSACCHARIDE ASSEMBLY PROTEIN B"/>
    <property type="match status" value="1"/>
</dbReference>